<dbReference type="EMBL" id="AVOX01000080">
    <property type="protein sequence ID" value="ERF77278.1"/>
    <property type="molecule type" value="Genomic_DNA"/>
</dbReference>
<comment type="caution">
    <text evidence="1">The sequence shown here is derived from an EMBL/GenBank/DDBJ whole genome shotgun (WGS) entry which is preliminary data.</text>
</comment>
<name>U1GXN6_9PAST</name>
<reference evidence="1 2" key="1">
    <citation type="journal article" date="2013" name="Genome Announc.">
        <title>Draft Genome Sequence of Gallibacterium anatis bv. haemolytica 12656-12 Liver, an Isolate Obtained from the Liver of a Septicemic Chicken.</title>
        <authorList>
            <person name="Kudirkiene E."/>
            <person name="Christensen H."/>
            <person name="Bojesen A.M."/>
        </authorList>
    </citation>
    <scope>NUCLEOTIDE SEQUENCE [LARGE SCALE GENOMIC DNA]</scope>
    <source>
        <strain evidence="1">12656/12</strain>
    </source>
</reference>
<dbReference type="AlphaFoldDB" id="U1GXN6"/>
<evidence type="ECO:0000313" key="1">
    <source>
        <dbReference type="EMBL" id="ERF77278.1"/>
    </source>
</evidence>
<protein>
    <submittedName>
        <fullName evidence="1">Uncharacterized protein</fullName>
    </submittedName>
</protein>
<proteinExistence type="predicted"/>
<dbReference type="Proteomes" id="UP000016529">
    <property type="component" value="Unassembled WGS sequence"/>
</dbReference>
<evidence type="ECO:0000313" key="2">
    <source>
        <dbReference type="Proteomes" id="UP000016529"/>
    </source>
</evidence>
<organism evidence="1 2">
    <name type="scientific">Gallibacterium anatis 12656/12</name>
    <dbReference type="NCBI Taxonomy" id="1195244"/>
    <lineage>
        <taxon>Bacteria</taxon>
        <taxon>Pseudomonadati</taxon>
        <taxon>Pseudomonadota</taxon>
        <taxon>Gammaproteobacteria</taxon>
        <taxon>Pasteurellales</taxon>
        <taxon>Pasteurellaceae</taxon>
        <taxon>Gallibacterium</taxon>
    </lineage>
</organism>
<gene>
    <name evidence="1" type="ORF">N561_12325</name>
</gene>
<sequence>MSYITLLKIRLLKKRTFLTKKQQKVLDFFLFLLARKCDLGQGFGGLLRLCLALMLWFRPKGDFIFLWQVWVST</sequence>
<accession>U1GXN6</accession>